<sequence>MAEDSAARTKRASRRAGSGADDDRPRGPRASLRELIPYLFEQRGLLALALALGVVGAVASLVQPPLLGQIISRVEAGEALGALLAVLTVLVVVGAVLDGLQHYVLQRMGEGVVLHSRRRLIAKILHLPISQFDRRRTGDLVSRVGSDTTLLRAVLTQGLVEAASGLLVFFGALIGMLVIDATLFGITFGVVLVALVVVVVVSGRIRPAVARAQEKVGDLAAQVDRSISSIRTIRAAGAAEREQAATERDAVEAYALGVKVAKISALIVPVSFLAMQLSFLVVLGLGGYRVATGAITIAQLVTFIIFLFLMITPLGQAFGAISAVNQALGALGRIQEIAKLPTETAGDEGLSPAGRIVPLADVRDETAPAIRFDDVRFTYRSAAPDRADARDLVRSGARGARRDVEAAPAEVVETAVLHGVSFEVPRGARVALVGPSGAGKSTILGLIERFYDPDSGSLSLYGADLRTLDRAELRAQLGYVEQDAPVLAGTLRDNLRLGAPDASDAACERVLRAVNLGGILDRQAAQSRRATESDQAQSGRAANGAPSGLDIQVGENGIMLSGGEKQRLAIARALLTAPPILLLDESTASLDGVNERLMREALDSVSTGRTLVVIAHRLSTVVDSDKIVVLDEGRVVGEGTHEELIASTPLYRELARHQLLVPDDANA</sequence>
<dbReference type="PROSITE" id="PS50893">
    <property type="entry name" value="ABC_TRANSPORTER_2"/>
    <property type="match status" value="1"/>
</dbReference>
<dbReference type="InterPro" id="IPR011527">
    <property type="entry name" value="ABC1_TM_dom"/>
</dbReference>
<keyword evidence="5 8" id="KW-1133">Transmembrane helix</keyword>
<protein>
    <submittedName>
        <fullName evidence="11">ABC transporter ATP-binding protein</fullName>
    </submittedName>
</protein>
<dbReference type="GO" id="GO:0015421">
    <property type="term" value="F:ABC-type oligopeptide transporter activity"/>
    <property type="evidence" value="ECO:0007669"/>
    <property type="project" value="TreeGrafter"/>
</dbReference>
<dbReference type="Gene3D" id="1.20.1560.10">
    <property type="entry name" value="ABC transporter type 1, transmembrane domain"/>
    <property type="match status" value="1"/>
</dbReference>
<gene>
    <name evidence="11" type="ORF">JD276_06210</name>
</gene>
<feature type="transmembrane region" description="Helical" evidence="8">
    <location>
        <begin position="79"/>
        <end position="100"/>
    </location>
</feature>
<dbReference type="GO" id="GO:0005886">
    <property type="term" value="C:plasma membrane"/>
    <property type="evidence" value="ECO:0007669"/>
    <property type="project" value="UniProtKB-SubCell"/>
</dbReference>
<dbReference type="EMBL" id="JAEHOH010000007">
    <property type="protein sequence ID" value="MBK0418627.1"/>
    <property type="molecule type" value="Genomic_DNA"/>
</dbReference>
<feature type="region of interest" description="Disordered" evidence="7">
    <location>
        <begin position="1"/>
        <end position="28"/>
    </location>
</feature>
<keyword evidence="4 11" id="KW-0067">ATP-binding</keyword>
<feature type="transmembrane region" description="Helical" evidence="8">
    <location>
        <begin position="185"/>
        <end position="205"/>
    </location>
</feature>
<dbReference type="SUPFAM" id="SSF52540">
    <property type="entry name" value="P-loop containing nucleoside triphosphate hydrolases"/>
    <property type="match status" value="1"/>
</dbReference>
<keyword evidence="3" id="KW-0547">Nucleotide-binding</keyword>
<dbReference type="SMART" id="SM00382">
    <property type="entry name" value="AAA"/>
    <property type="match status" value="1"/>
</dbReference>
<feature type="domain" description="ABC transporter" evidence="9">
    <location>
        <begin position="370"/>
        <end position="657"/>
    </location>
</feature>
<comment type="subcellular location">
    <subcellularLocation>
        <location evidence="1">Cell membrane</location>
        <topology evidence="1">Multi-pass membrane protein</topology>
    </subcellularLocation>
</comment>
<dbReference type="PANTHER" id="PTHR43394:SF1">
    <property type="entry name" value="ATP-BINDING CASSETTE SUB-FAMILY B MEMBER 10, MITOCHONDRIAL"/>
    <property type="match status" value="1"/>
</dbReference>
<feature type="transmembrane region" description="Helical" evidence="8">
    <location>
        <begin position="291"/>
        <end position="311"/>
    </location>
</feature>
<dbReference type="RefSeq" id="WP_200114800.1">
    <property type="nucleotide sequence ID" value="NZ_JAEHOH010000007.1"/>
</dbReference>
<evidence type="ECO:0000256" key="6">
    <source>
        <dbReference type="ARBA" id="ARBA00023136"/>
    </source>
</evidence>
<proteinExistence type="predicted"/>
<feature type="transmembrane region" description="Helical" evidence="8">
    <location>
        <begin position="263"/>
        <end position="285"/>
    </location>
</feature>
<dbReference type="Gene3D" id="3.40.50.300">
    <property type="entry name" value="P-loop containing nucleotide triphosphate hydrolases"/>
    <property type="match status" value="1"/>
</dbReference>
<dbReference type="GO" id="GO:0005524">
    <property type="term" value="F:ATP binding"/>
    <property type="evidence" value="ECO:0007669"/>
    <property type="project" value="UniProtKB-KW"/>
</dbReference>
<reference evidence="11" key="1">
    <citation type="submission" date="2020-12" db="EMBL/GenBank/DDBJ databases">
        <title>Leucobacter sp. CAS1, isolated from Chromium sludge.</title>
        <authorList>
            <person name="Xu Z."/>
        </authorList>
    </citation>
    <scope>NUCLEOTIDE SEQUENCE</scope>
    <source>
        <strain evidence="11">CSA1</strain>
    </source>
</reference>
<dbReference type="InterPro" id="IPR039421">
    <property type="entry name" value="Type_1_exporter"/>
</dbReference>
<evidence type="ECO:0000313" key="12">
    <source>
        <dbReference type="Proteomes" id="UP000608530"/>
    </source>
</evidence>
<feature type="domain" description="ABC transmembrane type-1" evidence="10">
    <location>
        <begin position="47"/>
        <end position="326"/>
    </location>
</feature>
<dbReference type="InterPro" id="IPR003593">
    <property type="entry name" value="AAA+_ATPase"/>
</dbReference>
<evidence type="ECO:0000256" key="3">
    <source>
        <dbReference type="ARBA" id="ARBA00022741"/>
    </source>
</evidence>
<keyword evidence="2 8" id="KW-0812">Transmembrane</keyword>
<dbReference type="AlphaFoldDB" id="A0A934Q8R4"/>
<evidence type="ECO:0000256" key="2">
    <source>
        <dbReference type="ARBA" id="ARBA00022692"/>
    </source>
</evidence>
<comment type="caution">
    <text evidence="11">The sequence shown here is derived from an EMBL/GenBank/DDBJ whole genome shotgun (WGS) entry which is preliminary data.</text>
</comment>
<dbReference type="InterPro" id="IPR003439">
    <property type="entry name" value="ABC_transporter-like_ATP-bd"/>
</dbReference>
<dbReference type="PROSITE" id="PS00211">
    <property type="entry name" value="ABC_TRANSPORTER_1"/>
    <property type="match status" value="1"/>
</dbReference>
<feature type="region of interest" description="Disordered" evidence="7">
    <location>
        <begin position="525"/>
        <end position="548"/>
    </location>
</feature>
<evidence type="ECO:0000256" key="4">
    <source>
        <dbReference type="ARBA" id="ARBA00022840"/>
    </source>
</evidence>
<evidence type="ECO:0000313" key="11">
    <source>
        <dbReference type="EMBL" id="MBK0418627.1"/>
    </source>
</evidence>
<dbReference type="PROSITE" id="PS50929">
    <property type="entry name" value="ABC_TM1F"/>
    <property type="match status" value="1"/>
</dbReference>
<keyword evidence="12" id="KW-1185">Reference proteome</keyword>
<keyword evidence="6 8" id="KW-0472">Membrane</keyword>
<dbReference type="InterPro" id="IPR036640">
    <property type="entry name" value="ABC1_TM_sf"/>
</dbReference>
<evidence type="ECO:0000256" key="8">
    <source>
        <dbReference type="SAM" id="Phobius"/>
    </source>
</evidence>
<evidence type="ECO:0000259" key="9">
    <source>
        <dbReference type="PROSITE" id="PS50893"/>
    </source>
</evidence>
<accession>A0A934Q8R4</accession>
<dbReference type="SUPFAM" id="SSF90123">
    <property type="entry name" value="ABC transporter transmembrane region"/>
    <property type="match status" value="1"/>
</dbReference>
<evidence type="ECO:0000256" key="7">
    <source>
        <dbReference type="SAM" id="MobiDB-lite"/>
    </source>
</evidence>
<feature type="transmembrane region" description="Helical" evidence="8">
    <location>
        <begin position="45"/>
        <end position="67"/>
    </location>
</feature>
<dbReference type="Pfam" id="PF00664">
    <property type="entry name" value="ABC_membrane"/>
    <property type="match status" value="1"/>
</dbReference>
<feature type="transmembrane region" description="Helical" evidence="8">
    <location>
        <begin position="159"/>
        <end position="179"/>
    </location>
</feature>
<dbReference type="InterPro" id="IPR027417">
    <property type="entry name" value="P-loop_NTPase"/>
</dbReference>
<dbReference type="CDD" id="cd18551">
    <property type="entry name" value="ABC_6TM_LmrA_like"/>
    <property type="match status" value="1"/>
</dbReference>
<organism evidence="11 12">
    <name type="scientific">Leucobacter chromiisoli</name>
    <dbReference type="NCBI Taxonomy" id="2796471"/>
    <lineage>
        <taxon>Bacteria</taxon>
        <taxon>Bacillati</taxon>
        <taxon>Actinomycetota</taxon>
        <taxon>Actinomycetes</taxon>
        <taxon>Micrococcales</taxon>
        <taxon>Microbacteriaceae</taxon>
        <taxon>Leucobacter</taxon>
    </lineage>
</organism>
<name>A0A934Q8R4_9MICO</name>
<evidence type="ECO:0000256" key="5">
    <source>
        <dbReference type="ARBA" id="ARBA00022989"/>
    </source>
</evidence>
<evidence type="ECO:0000259" key="10">
    <source>
        <dbReference type="PROSITE" id="PS50929"/>
    </source>
</evidence>
<dbReference type="InterPro" id="IPR017871">
    <property type="entry name" value="ABC_transporter-like_CS"/>
</dbReference>
<dbReference type="PANTHER" id="PTHR43394">
    <property type="entry name" value="ATP-DEPENDENT PERMEASE MDL1, MITOCHONDRIAL"/>
    <property type="match status" value="1"/>
</dbReference>
<dbReference type="GO" id="GO:0016887">
    <property type="term" value="F:ATP hydrolysis activity"/>
    <property type="evidence" value="ECO:0007669"/>
    <property type="project" value="InterPro"/>
</dbReference>
<dbReference type="Proteomes" id="UP000608530">
    <property type="component" value="Unassembled WGS sequence"/>
</dbReference>
<dbReference type="Pfam" id="PF00005">
    <property type="entry name" value="ABC_tran"/>
    <property type="match status" value="1"/>
</dbReference>
<feature type="compositionally biased region" description="Polar residues" evidence="7">
    <location>
        <begin position="525"/>
        <end position="540"/>
    </location>
</feature>
<evidence type="ECO:0000256" key="1">
    <source>
        <dbReference type="ARBA" id="ARBA00004651"/>
    </source>
</evidence>